<accession>A0A0F9ULD2</accession>
<dbReference type="InterPro" id="IPR028082">
    <property type="entry name" value="Peripla_BP_I"/>
</dbReference>
<proteinExistence type="predicted"/>
<reference evidence="1" key="1">
    <citation type="journal article" date="2015" name="Nature">
        <title>Complex archaea that bridge the gap between prokaryotes and eukaryotes.</title>
        <authorList>
            <person name="Spang A."/>
            <person name="Saw J.H."/>
            <person name="Jorgensen S.L."/>
            <person name="Zaremba-Niedzwiedzka K."/>
            <person name="Martijn J."/>
            <person name="Lind A.E."/>
            <person name="van Eijk R."/>
            <person name="Schleper C."/>
            <person name="Guy L."/>
            <person name="Ettema T.J."/>
        </authorList>
    </citation>
    <scope>NUCLEOTIDE SEQUENCE</scope>
</reference>
<dbReference type="Pfam" id="PF13433">
    <property type="entry name" value="Peripla_BP_5"/>
    <property type="match status" value="1"/>
</dbReference>
<gene>
    <name evidence="1" type="ORF">LCGC14_0516220</name>
</gene>
<dbReference type="PANTHER" id="PTHR47628">
    <property type="match status" value="1"/>
</dbReference>
<comment type="caution">
    <text evidence="1">The sequence shown here is derived from an EMBL/GenBank/DDBJ whole genome shotgun (WGS) entry which is preliminary data.</text>
</comment>
<dbReference type="EMBL" id="LAZR01000638">
    <property type="protein sequence ID" value="KKN62016.1"/>
    <property type="molecule type" value="Genomic_DNA"/>
</dbReference>
<evidence type="ECO:0000313" key="1">
    <source>
        <dbReference type="EMBL" id="KKN62016.1"/>
    </source>
</evidence>
<dbReference type="PANTHER" id="PTHR47628:SF1">
    <property type="entry name" value="ALIPHATIC AMIDASE EXPRESSION-REGULATING PROTEIN"/>
    <property type="match status" value="1"/>
</dbReference>
<name>A0A0F9ULD2_9ZZZZ</name>
<evidence type="ECO:0008006" key="2">
    <source>
        <dbReference type="Google" id="ProtNLM"/>
    </source>
</evidence>
<dbReference type="InterPro" id="IPR039570">
    <property type="entry name" value="AmiC_PBP1"/>
</dbReference>
<dbReference type="Gene3D" id="3.40.50.2300">
    <property type="match status" value="2"/>
</dbReference>
<dbReference type="CDD" id="cd06357">
    <property type="entry name" value="PBP1_AmiC"/>
    <property type="match status" value="1"/>
</dbReference>
<dbReference type="AlphaFoldDB" id="A0A0F9ULD2"/>
<dbReference type="SUPFAM" id="SSF53822">
    <property type="entry name" value="Periplasmic binding protein-like I"/>
    <property type="match status" value="1"/>
</dbReference>
<sequence>MSGGGQMTRRLELPIGLLISQSGSYDAVSRAIHAGAVLAIEEINASADRSVAIAPVSIDPAGRLSGYVDGARAMLQDHGLKHVMGCYTSSSRKEVLPLFEKADALLWYPSHYEGFETSENIVYSGAAPNQHIVPLTRHLLRQFGTRGWMVGSNYIWAWENNRILREAIAASGGTVLGERYFPVGETDLGDVVEQIVADRPDFVFTTLIGQSGFTFLKMLRAAAEKAGINQPLEMPAASCSLSEAELPLLGAAASGHLSSSVYFSTIASVENRRFVALWNARFGQMGQASADAESAYVAVHLLARAAERAESAGFEEVREAVRDLTFDAPQGRVTVDGDNLHCWMRPRIGRSRSDGSFDILVEYPVALPPDPYLTWASDARDGNGRDLRLIQ</sequence>
<organism evidence="1">
    <name type="scientific">marine sediment metagenome</name>
    <dbReference type="NCBI Taxonomy" id="412755"/>
    <lineage>
        <taxon>unclassified sequences</taxon>
        <taxon>metagenomes</taxon>
        <taxon>ecological metagenomes</taxon>
    </lineage>
</organism>
<dbReference type="GO" id="GO:0033218">
    <property type="term" value="F:amide binding"/>
    <property type="evidence" value="ECO:0007669"/>
    <property type="project" value="InterPro"/>
</dbReference>
<protein>
    <recommendedName>
        <fullName evidence="2">Leucine-binding protein domain-containing protein</fullName>
    </recommendedName>
</protein>